<dbReference type="PANTHER" id="PTHR42024:SF1">
    <property type="entry name" value="AMINO ACID PERMEASE_ SLC12A DOMAIN-CONTAINING PROTEIN"/>
    <property type="match status" value="1"/>
</dbReference>
<evidence type="ECO:0000313" key="3">
    <source>
        <dbReference type="EMBL" id="CAF1423135.1"/>
    </source>
</evidence>
<evidence type="ECO:0000313" key="6">
    <source>
        <dbReference type="Proteomes" id="UP000663891"/>
    </source>
</evidence>
<keyword evidence="1" id="KW-1133">Transmembrane helix</keyword>
<dbReference type="Proteomes" id="UP000663844">
    <property type="component" value="Unassembled WGS sequence"/>
</dbReference>
<feature type="transmembrane region" description="Helical" evidence="1">
    <location>
        <begin position="31"/>
        <end position="50"/>
    </location>
</feature>
<keyword evidence="1" id="KW-0812">Transmembrane</keyword>
<comment type="caution">
    <text evidence="2">The sequence shown here is derived from an EMBL/GenBank/DDBJ whole genome shotgun (WGS) entry which is preliminary data.</text>
</comment>
<dbReference type="EMBL" id="CAJOAZ010003591">
    <property type="protein sequence ID" value="CAF4017258.1"/>
    <property type="molecule type" value="Genomic_DNA"/>
</dbReference>
<feature type="transmembrane region" description="Helical" evidence="1">
    <location>
        <begin position="214"/>
        <end position="233"/>
    </location>
</feature>
<name>A0A815I4D9_9BILA</name>
<proteinExistence type="predicted"/>
<accession>A0A815I4D9</accession>
<organism evidence="2 6">
    <name type="scientific">Adineta steineri</name>
    <dbReference type="NCBI Taxonomy" id="433720"/>
    <lineage>
        <taxon>Eukaryota</taxon>
        <taxon>Metazoa</taxon>
        <taxon>Spiralia</taxon>
        <taxon>Gnathifera</taxon>
        <taxon>Rotifera</taxon>
        <taxon>Eurotatoria</taxon>
        <taxon>Bdelloidea</taxon>
        <taxon>Adinetida</taxon>
        <taxon>Adinetidae</taxon>
        <taxon>Adineta</taxon>
    </lineage>
</organism>
<evidence type="ECO:0000313" key="2">
    <source>
        <dbReference type="EMBL" id="CAF1363160.1"/>
    </source>
</evidence>
<reference evidence="2" key="1">
    <citation type="submission" date="2021-02" db="EMBL/GenBank/DDBJ databases">
        <authorList>
            <person name="Nowell W R."/>
        </authorList>
    </citation>
    <scope>NUCLEOTIDE SEQUENCE</scope>
</reference>
<feature type="transmembrane region" description="Helical" evidence="1">
    <location>
        <begin position="104"/>
        <end position="123"/>
    </location>
</feature>
<sequence length="282" mass="32084">MNNIPVTTKNVNQDGPPSLNYDLRARIKSNVIFWSSILVTLVIIPIAIYYPLTYLTKLKMGTILGFTSISNGLPSIFQLPYRIWKLWKKDGGDRRPLSGNVMDIFMWEYIISFFILTAAYIVSTTIPIPLLYLMIPSILVGNVSIQCLISLFRPRVPISLSSLPPGHKMRPAGYYITEDVVAVDGGGRSAYRKALNVRYESSVIFQRLIYEMTVYWAIGGLIFVGVNAAFTFATSFNFAFGATLIWIPIWALIWFIPARFWIQYRLRQEKEAFRLTATNIPS</sequence>
<dbReference type="EMBL" id="CAJNOG010001229">
    <property type="protein sequence ID" value="CAF1423135.1"/>
    <property type="molecule type" value="Genomic_DNA"/>
</dbReference>
<protein>
    <submittedName>
        <fullName evidence="2">Uncharacterized protein</fullName>
    </submittedName>
</protein>
<dbReference type="Proteomes" id="UP000663881">
    <property type="component" value="Unassembled WGS sequence"/>
</dbReference>
<evidence type="ECO:0000313" key="5">
    <source>
        <dbReference type="EMBL" id="CAF4017258.1"/>
    </source>
</evidence>
<dbReference type="OrthoDB" id="4838853at2759"/>
<evidence type="ECO:0000313" key="4">
    <source>
        <dbReference type="EMBL" id="CAF3713664.1"/>
    </source>
</evidence>
<dbReference type="Proteomes" id="UP000663845">
    <property type="component" value="Unassembled WGS sequence"/>
</dbReference>
<dbReference type="AlphaFoldDB" id="A0A815I4D9"/>
<feature type="transmembrane region" description="Helical" evidence="1">
    <location>
        <begin position="129"/>
        <end position="152"/>
    </location>
</feature>
<gene>
    <name evidence="3" type="ORF">JYZ213_LOCUS39108</name>
    <name evidence="4" type="ORF">OKA104_LOCUS13362</name>
    <name evidence="5" type="ORF">OXD698_LOCUS30476</name>
    <name evidence="2" type="ORF">VCS650_LOCUS34429</name>
</gene>
<keyword evidence="1" id="KW-0472">Membrane</keyword>
<feature type="transmembrane region" description="Helical" evidence="1">
    <location>
        <begin position="62"/>
        <end position="84"/>
    </location>
</feature>
<feature type="transmembrane region" description="Helical" evidence="1">
    <location>
        <begin position="239"/>
        <end position="262"/>
    </location>
</feature>
<dbReference type="EMBL" id="CAJOAY010000673">
    <property type="protein sequence ID" value="CAF3713664.1"/>
    <property type="molecule type" value="Genomic_DNA"/>
</dbReference>
<evidence type="ECO:0000256" key="1">
    <source>
        <dbReference type="SAM" id="Phobius"/>
    </source>
</evidence>
<dbReference type="Proteomes" id="UP000663891">
    <property type="component" value="Unassembled WGS sequence"/>
</dbReference>
<dbReference type="EMBL" id="CAJNON010000722">
    <property type="protein sequence ID" value="CAF1363160.1"/>
    <property type="molecule type" value="Genomic_DNA"/>
</dbReference>
<dbReference type="PANTHER" id="PTHR42024">
    <property type="entry name" value="AMINO ACID PERMEASE_ SLC12A DOMAIN-CONTAINING PROTEIN"/>
    <property type="match status" value="1"/>
</dbReference>